<evidence type="ECO:0000256" key="8">
    <source>
        <dbReference type="SAM" id="SignalP"/>
    </source>
</evidence>
<dbReference type="InterPro" id="IPR029033">
    <property type="entry name" value="His_PPase_superfam"/>
</dbReference>
<organism evidence="9 10">
    <name type="scientific">Apis cerana cerana</name>
    <name type="common">Oriental honeybee</name>
    <dbReference type="NCBI Taxonomy" id="94128"/>
    <lineage>
        <taxon>Eukaryota</taxon>
        <taxon>Metazoa</taxon>
        <taxon>Ecdysozoa</taxon>
        <taxon>Arthropoda</taxon>
        <taxon>Hexapoda</taxon>
        <taxon>Insecta</taxon>
        <taxon>Pterygota</taxon>
        <taxon>Neoptera</taxon>
        <taxon>Endopterygota</taxon>
        <taxon>Hymenoptera</taxon>
        <taxon>Apocrita</taxon>
        <taxon>Aculeata</taxon>
        <taxon>Apoidea</taxon>
        <taxon>Anthophila</taxon>
        <taxon>Apidae</taxon>
        <taxon>Apis</taxon>
    </lineage>
</organism>
<dbReference type="OrthoDB" id="258392at2759"/>
<dbReference type="SUPFAM" id="SSF53254">
    <property type="entry name" value="Phosphoglycerate mutase-like"/>
    <property type="match status" value="1"/>
</dbReference>
<keyword evidence="6" id="KW-1015">Disulfide bond</keyword>
<gene>
    <name evidence="9" type="ORF">APICC_08986</name>
</gene>
<comment type="catalytic activity">
    <reaction evidence="1">
        <text>a phosphate monoester + H2O = an alcohol + phosphate</text>
        <dbReference type="Rhea" id="RHEA:15017"/>
        <dbReference type="ChEBI" id="CHEBI:15377"/>
        <dbReference type="ChEBI" id="CHEBI:30879"/>
        <dbReference type="ChEBI" id="CHEBI:43474"/>
        <dbReference type="ChEBI" id="CHEBI:67140"/>
        <dbReference type="EC" id="3.1.3.2"/>
    </reaction>
</comment>
<keyword evidence="7" id="KW-0325">Glycoprotein</keyword>
<dbReference type="CDD" id="cd07061">
    <property type="entry name" value="HP_HAP_like"/>
    <property type="match status" value="1"/>
</dbReference>
<dbReference type="PANTHER" id="PTHR11567">
    <property type="entry name" value="ACID PHOSPHATASE-RELATED"/>
    <property type="match status" value="1"/>
</dbReference>
<protein>
    <recommendedName>
        <fullName evidence="3">acid phosphatase</fullName>
        <ecNumber evidence="3">3.1.3.2</ecNumber>
    </recommendedName>
</protein>
<evidence type="ECO:0000256" key="6">
    <source>
        <dbReference type="ARBA" id="ARBA00023157"/>
    </source>
</evidence>
<dbReference type="EC" id="3.1.3.2" evidence="3"/>
<feature type="chain" id="PRO_5012833281" description="acid phosphatase" evidence="8">
    <location>
        <begin position="24"/>
        <end position="409"/>
    </location>
</feature>
<dbReference type="STRING" id="94128.A0A2A3E7E5"/>
<dbReference type="EMBL" id="KZ288349">
    <property type="protein sequence ID" value="PBC27424.1"/>
    <property type="molecule type" value="Genomic_DNA"/>
</dbReference>
<keyword evidence="5" id="KW-0378">Hydrolase</keyword>
<dbReference type="PROSITE" id="PS00616">
    <property type="entry name" value="HIS_ACID_PHOSPHAT_1"/>
    <property type="match status" value="1"/>
</dbReference>
<dbReference type="InterPro" id="IPR050645">
    <property type="entry name" value="Histidine_acid_phosphatase"/>
</dbReference>
<comment type="similarity">
    <text evidence="2">Belongs to the histidine acid phosphatase family.</text>
</comment>
<name>A0A2A3E7E5_APICC</name>
<dbReference type="InterPro" id="IPR033379">
    <property type="entry name" value="Acid_Pase_AS"/>
</dbReference>
<keyword evidence="4 8" id="KW-0732">Signal</keyword>
<dbReference type="GO" id="GO:0003993">
    <property type="term" value="F:acid phosphatase activity"/>
    <property type="evidence" value="ECO:0007669"/>
    <property type="project" value="UniProtKB-EC"/>
</dbReference>
<sequence>MANKERYLQIILLLNLLLQFCSSTNINDKYTLESVHLIFRHGDRTPSKLEIYPKAPYNPIYESLGYGQLTDKGKIREFQLGALLRTKYSKFLGGHHTYGSVYAYSSDVDRTKMSLQLVMAGIYPPTIGEEGNIRLSPIPASYVPNIVDNIMFSSLCPKYIKEYFRVSNLPVIRKEILKNKDLLSYLEEHTGLNMKINPLLQIYKLHHFLMSQISMNIALPEWATENVRNKIEKLVALEYNILSYNTLMKRLNGGFIIKEFLQNLNKPQNASAPKIYVYSGHELNIAAFAKAHDLVEPKLPAFGSAIIVEKLRNHNGVAHIQMHLWTGVTEQLITYKIPKCEKICPYNKYLKLIEHVIPCDEEINCLWNNISLNSLHAYYDGDKMPFETNRNHISARNRDETQVLSHFCQ</sequence>
<proteinExistence type="inferred from homology"/>
<dbReference type="Proteomes" id="UP000242457">
    <property type="component" value="Unassembled WGS sequence"/>
</dbReference>
<reference evidence="9 10" key="1">
    <citation type="submission" date="2014-07" db="EMBL/GenBank/DDBJ databases">
        <title>Genomic and transcriptomic analysis on Apis cerana provide comprehensive insights into honey bee biology.</title>
        <authorList>
            <person name="Diao Q."/>
            <person name="Sun L."/>
            <person name="Zheng H."/>
            <person name="Zheng H."/>
            <person name="Xu S."/>
            <person name="Wang S."/>
            <person name="Zeng Z."/>
            <person name="Hu F."/>
            <person name="Su S."/>
            <person name="Wu J."/>
        </authorList>
    </citation>
    <scope>NUCLEOTIDE SEQUENCE [LARGE SCALE GENOMIC DNA]</scope>
    <source>
        <tissue evidence="9">Pupae without intestine</tissue>
    </source>
</reference>
<dbReference type="PANTHER" id="PTHR11567:SF211">
    <property type="entry name" value="PROSTATIC ACID PHOSPHATASE"/>
    <property type="match status" value="1"/>
</dbReference>
<accession>A0A2A3E7E5</accession>
<evidence type="ECO:0000313" key="10">
    <source>
        <dbReference type="Proteomes" id="UP000242457"/>
    </source>
</evidence>
<evidence type="ECO:0000256" key="5">
    <source>
        <dbReference type="ARBA" id="ARBA00022801"/>
    </source>
</evidence>
<dbReference type="AlphaFoldDB" id="A0A2A3E7E5"/>
<dbReference type="InterPro" id="IPR000560">
    <property type="entry name" value="His_Pase_clade-2"/>
</dbReference>
<keyword evidence="10" id="KW-1185">Reference proteome</keyword>
<evidence type="ECO:0000256" key="7">
    <source>
        <dbReference type="ARBA" id="ARBA00023180"/>
    </source>
</evidence>
<evidence type="ECO:0000256" key="1">
    <source>
        <dbReference type="ARBA" id="ARBA00000032"/>
    </source>
</evidence>
<evidence type="ECO:0000256" key="2">
    <source>
        <dbReference type="ARBA" id="ARBA00005375"/>
    </source>
</evidence>
<feature type="signal peptide" evidence="8">
    <location>
        <begin position="1"/>
        <end position="23"/>
    </location>
</feature>
<evidence type="ECO:0000313" key="9">
    <source>
        <dbReference type="EMBL" id="PBC27424.1"/>
    </source>
</evidence>
<evidence type="ECO:0000256" key="4">
    <source>
        <dbReference type="ARBA" id="ARBA00022729"/>
    </source>
</evidence>
<evidence type="ECO:0000256" key="3">
    <source>
        <dbReference type="ARBA" id="ARBA00012646"/>
    </source>
</evidence>
<dbReference type="Pfam" id="PF00328">
    <property type="entry name" value="His_Phos_2"/>
    <property type="match status" value="1"/>
</dbReference>
<dbReference type="Gene3D" id="3.40.50.1240">
    <property type="entry name" value="Phosphoglycerate mutase-like"/>
    <property type="match status" value="1"/>
</dbReference>